<organism evidence="4 5">
    <name type="scientific">Rhizosphaericola mali</name>
    <dbReference type="NCBI Taxonomy" id="2545455"/>
    <lineage>
        <taxon>Bacteria</taxon>
        <taxon>Pseudomonadati</taxon>
        <taxon>Bacteroidota</taxon>
        <taxon>Chitinophagia</taxon>
        <taxon>Chitinophagales</taxon>
        <taxon>Chitinophagaceae</taxon>
        <taxon>Rhizosphaericola</taxon>
    </lineage>
</organism>
<evidence type="ECO:0000313" key="5">
    <source>
        <dbReference type="Proteomes" id="UP000292424"/>
    </source>
</evidence>
<dbReference type="OrthoDB" id="9808779at2"/>
<dbReference type="GO" id="GO:0030246">
    <property type="term" value="F:carbohydrate binding"/>
    <property type="evidence" value="ECO:0007669"/>
    <property type="project" value="InterPro"/>
</dbReference>
<dbReference type="AlphaFoldDB" id="A0A5P2G8I3"/>
<comment type="subunit">
    <text evidence="2">Monomer.</text>
</comment>
<evidence type="ECO:0000313" key="4">
    <source>
        <dbReference type="EMBL" id="QES90609.1"/>
    </source>
</evidence>
<dbReference type="KEGG" id="arac:E0W69_018760"/>
<keyword evidence="3" id="KW-0106">Calcium</keyword>
<dbReference type="EMBL" id="CP044016">
    <property type="protein sequence ID" value="QES90609.1"/>
    <property type="molecule type" value="Genomic_DNA"/>
</dbReference>
<dbReference type="Gene3D" id="2.70.98.10">
    <property type="match status" value="1"/>
</dbReference>
<dbReference type="GO" id="GO:0006006">
    <property type="term" value="P:glucose metabolic process"/>
    <property type="evidence" value="ECO:0007669"/>
    <property type="project" value="TreeGrafter"/>
</dbReference>
<proteinExistence type="predicted"/>
<comment type="cofactor">
    <cofactor evidence="1">
        <name>Ca(2+)</name>
        <dbReference type="ChEBI" id="CHEBI:29108"/>
    </cofactor>
</comment>
<dbReference type="GO" id="GO:0004034">
    <property type="term" value="F:aldose 1-epimerase activity"/>
    <property type="evidence" value="ECO:0007669"/>
    <property type="project" value="TreeGrafter"/>
</dbReference>
<reference evidence="4 5" key="1">
    <citation type="submission" date="2019-09" db="EMBL/GenBank/DDBJ databases">
        <title>Complete genome sequence of Arachidicoccus sp. B3-10 isolated from apple orchard soil.</title>
        <authorList>
            <person name="Kim H.S."/>
            <person name="Han K.-I."/>
            <person name="Suh M.K."/>
            <person name="Lee K.C."/>
            <person name="Eom M.K."/>
            <person name="Kim J.-S."/>
            <person name="Kang S.W."/>
            <person name="Sin Y."/>
            <person name="Lee J.-S."/>
        </authorList>
    </citation>
    <scope>NUCLEOTIDE SEQUENCE [LARGE SCALE GENOMIC DNA]</scope>
    <source>
        <strain evidence="4 5">B3-10</strain>
    </source>
</reference>
<dbReference type="InterPro" id="IPR008183">
    <property type="entry name" value="Aldose_1/G6P_1-epimerase"/>
</dbReference>
<dbReference type="RefSeq" id="WP_131331595.1">
    <property type="nucleotide sequence ID" value="NZ_CP044016.1"/>
</dbReference>
<evidence type="ECO:0000256" key="3">
    <source>
        <dbReference type="ARBA" id="ARBA00022837"/>
    </source>
</evidence>
<dbReference type="SUPFAM" id="SSF74650">
    <property type="entry name" value="Galactose mutarotase-like"/>
    <property type="match status" value="1"/>
</dbReference>
<protein>
    <submittedName>
        <fullName evidence="4">Aldose 1-epimerase</fullName>
    </submittedName>
</protein>
<sequence>MPYSVVVNGEGENLRVDLLGNEGVAAEVFAFGAILNKFSIVKDEKEINVIDAYSNTEDAKNNITNGFHGAKLSPFVCRLANSAFSFEGKEYQIDKFKDGASALHGLMFDEVFELEDKISSDDFAIAVFSKKYDTDVNGFPFPFTLKVKYKLEGKSLTIDTFFKNEGDSDIPFNDGWHPYFQLGDSVDTLEGRFKSKELAVFDDTLLPTGEFVPYSEFADFRTFEGVELDNSFTLIENDEPAIELRDKQVGIELKVFPDKGYPILQLYIPPSRKSLAVENLTSIPNSFNHGIGLLIAKPGKEYQLSTKYTLELI</sequence>
<accession>A0A5P2G8I3</accession>
<keyword evidence="5" id="KW-1185">Reference proteome</keyword>
<dbReference type="Pfam" id="PF01263">
    <property type="entry name" value="Aldose_epim"/>
    <property type="match status" value="1"/>
</dbReference>
<dbReference type="CDD" id="cd01081">
    <property type="entry name" value="Aldose_epim"/>
    <property type="match status" value="1"/>
</dbReference>
<evidence type="ECO:0000256" key="2">
    <source>
        <dbReference type="ARBA" id="ARBA00011245"/>
    </source>
</evidence>
<dbReference type="InterPro" id="IPR011013">
    <property type="entry name" value="Gal_mutarotase_sf_dom"/>
</dbReference>
<name>A0A5P2G8I3_9BACT</name>
<evidence type="ECO:0000256" key="1">
    <source>
        <dbReference type="ARBA" id="ARBA00001913"/>
    </source>
</evidence>
<dbReference type="GO" id="GO:0033499">
    <property type="term" value="P:galactose catabolic process via UDP-galactose, Leloir pathway"/>
    <property type="evidence" value="ECO:0007669"/>
    <property type="project" value="TreeGrafter"/>
</dbReference>
<dbReference type="InterPro" id="IPR014718">
    <property type="entry name" value="GH-type_carb-bd"/>
</dbReference>
<dbReference type="PANTHER" id="PTHR10091:SF0">
    <property type="entry name" value="GALACTOSE MUTAROTASE"/>
    <property type="match status" value="1"/>
</dbReference>
<gene>
    <name evidence="4" type="ORF">E0W69_018760</name>
</gene>
<dbReference type="Proteomes" id="UP000292424">
    <property type="component" value="Chromosome"/>
</dbReference>
<dbReference type="PANTHER" id="PTHR10091">
    <property type="entry name" value="ALDOSE-1-EPIMERASE"/>
    <property type="match status" value="1"/>
</dbReference>